<evidence type="ECO:0000313" key="4">
    <source>
        <dbReference type="EMBL" id="KAF6214869.1"/>
    </source>
</evidence>
<dbReference type="GO" id="GO:0042026">
    <property type="term" value="P:protein refolding"/>
    <property type="evidence" value="ECO:0007669"/>
    <property type="project" value="InterPro"/>
</dbReference>
<evidence type="ECO:0000256" key="2">
    <source>
        <dbReference type="ARBA" id="ARBA00023186"/>
    </source>
</evidence>
<dbReference type="Gene3D" id="1.10.560.10">
    <property type="entry name" value="GroEL-like equatorial domain"/>
    <property type="match status" value="1"/>
</dbReference>
<dbReference type="Proteomes" id="UP000466442">
    <property type="component" value="Unassembled WGS sequence"/>
</dbReference>
<reference evidence="4" key="1">
    <citation type="journal article" date="2021" name="Mol. Ecol. Resour.">
        <title>Apolygus lucorum genome provides insights into omnivorousness and mesophyll feeding.</title>
        <authorList>
            <person name="Liu Y."/>
            <person name="Liu H."/>
            <person name="Wang H."/>
            <person name="Huang T."/>
            <person name="Liu B."/>
            <person name="Yang B."/>
            <person name="Yin L."/>
            <person name="Li B."/>
            <person name="Zhang Y."/>
            <person name="Zhang S."/>
            <person name="Jiang F."/>
            <person name="Zhang X."/>
            <person name="Ren Y."/>
            <person name="Wang B."/>
            <person name="Wang S."/>
            <person name="Lu Y."/>
            <person name="Wu K."/>
            <person name="Fan W."/>
            <person name="Wang G."/>
        </authorList>
    </citation>
    <scope>NUCLEOTIDE SEQUENCE</scope>
    <source>
        <strain evidence="4">12Hb</strain>
    </source>
</reference>
<feature type="region of interest" description="Disordered" evidence="3">
    <location>
        <begin position="152"/>
        <end position="183"/>
    </location>
</feature>
<dbReference type="PANTHER" id="PTHR45633">
    <property type="entry name" value="60 KDA HEAT SHOCK PROTEIN, MITOCHONDRIAL"/>
    <property type="match status" value="1"/>
</dbReference>
<dbReference type="InterPro" id="IPR002423">
    <property type="entry name" value="Cpn60/GroEL/TCP-1"/>
</dbReference>
<dbReference type="GO" id="GO:0005524">
    <property type="term" value="F:ATP binding"/>
    <property type="evidence" value="ECO:0007669"/>
    <property type="project" value="InterPro"/>
</dbReference>
<accession>A0A8S9Y287</accession>
<dbReference type="InterPro" id="IPR027413">
    <property type="entry name" value="GROEL-like_equatorial_sf"/>
</dbReference>
<dbReference type="Pfam" id="PF00118">
    <property type="entry name" value="Cpn60_TCP1"/>
    <property type="match status" value="1"/>
</dbReference>
<dbReference type="OrthoDB" id="1733909at2759"/>
<gene>
    <name evidence="4" type="ORF">GE061_009613</name>
</gene>
<dbReference type="EMBL" id="WIXP02000002">
    <property type="protein sequence ID" value="KAF6214869.1"/>
    <property type="molecule type" value="Genomic_DNA"/>
</dbReference>
<comment type="similarity">
    <text evidence="1">Belongs to the chaperonin (HSP60) family.</text>
</comment>
<name>A0A8S9Y287_APOLU</name>
<evidence type="ECO:0000313" key="5">
    <source>
        <dbReference type="Proteomes" id="UP000466442"/>
    </source>
</evidence>
<protein>
    <submittedName>
        <fullName evidence="4">Uncharacterized protein</fullName>
    </submittedName>
</protein>
<organism evidence="4 5">
    <name type="scientific">Apolygus lucorum</name>
    <name type="common">Small green plant bug</name>
    <name type="synonym">Lygocoris lucorum</name>
    <dbReference type="NCBI Taxonomy" id="248454"/>
    <lineage>
        <taxon>Eukaryota</taxon>
        <taxon>Metazoa</taxon>
        <taxon>Ecdysozoa</taxon>
        <taxon>Arthropoda</taxon>
        <taxon>Hexapoda</taxon>
        <taxon>Insecta</taxon>
        <taxon>Pterygota</taxon>
        <taxon>Neoptera</taxon>
        <taxon>Paraneoptera</taxon>
        <taxon>Hemiptera</taxon>
        <taxon>Heteroptera</taxon>
        <taxon>Panheteroptera</taxon>
        <taxon>Cimicomorpha</taxon>
        <taxon>Miridae</taxon>
        <taxon>Mirini</taxon>
        <taxon>Apolygus</taxon>
    </lineage>
</organism>
<dbReference type="InterPro" id="IPR001844">
    <property type="entry name" value="Cpn60/GroEL"/>
</dbReference>
<dbReference type="AlphaFoldDB" id="A0A8S9Y287"/>
<sequence length="183" mass="19446">MSFIRDGLEERKARLVSSVAVIKIGGDSMLDVNERKIEEAAQRCSGAFVLFILSKCSSPSQAQGIAIIKKALETPCYTIAFNAGVDATSVVAKVLSAEGNIGYDAMSDTFVDMLAEGIIDPTKVVRIALTDAAGVASLLTAAEVVITNLRETKADKDPPGDQGEVDDYDSGNISLKSRSRYHS</sequence>
<keyword evidence="2" id="KW-0143">Chaperone</keyword>
<evidence type="ECO:0000256" key="3">
    <source>
        <dbReference type="SAM" id="MobiDB-lite"/>
    </source>
</evidence>
<dbReference type="GO" id="GO:0140662">
    <property type="term" value="F:ATP-dependent protein folding chaperone"/>
    <property type="evidence" value="ECO:0007669"/>
    <property type="project" value="InterPro"/>
</dbReference>
<dbReference type="SUPFAM" id="SSF48592">
    <property type="entry name" value="GroEL equatorial domain-like"/>
    <property type="match status" value="1"/>
</dbReference>
<evidence type="ECO:0000256" key="1">
    <source>
        <dbReference type="ARBA" id="ARBA00006607"/>
    </source>
</evidence>
<keyword evidence="5" id="KW-1185">Reference proteome</keyword>
<proteinExistence type="inferred from homology"/>
<comment type="caution">
    <text evidence="4">The sequence shown here is derived from an EMBL/GenBank/DDBJ whole genome shotgun (WGS) entry which is preliminary data.</text>
</comment>